<dbReference type="InterPro" id="IPR000843">
    <property type="entry name" value="HTH_LacI"/>
</dbReference>
<organism evidence="5 6">
    <name type="scientific">Paractinoplanes atraurantiacus</name>
    <dbReference type="NCBI Taxonomy" id="1036182"/>
    <lineage>
        <taxon>Bacteria</taxon>
        <taxon>Bacillati</taxon>
        <taxon>Actinomycetota</taxon>
        <taxon>Actinomycetes</taxon>
        <taxon>Micromonosporales</taxon>
        <taxon>Micromonosporaceae</taxon>
        <taxon>Paractinoplanes</taxon>
    </lineage>
</organism>
<dbReference type="GO" id="GO:0003700">
    <property type="term" value="F:DNA-binding transcription factor activity"/>
    <property type="evidence" value="ECO:0007669"/>
    <property type="project" value="TreeGrafter"/>
</dbReference>
<dbReference type="Gene3D" id="1.10.260.40">
    <property type="entry name" value="lambda repressor-like DNA-binding domains"/>
    <property type="match status" value="1"/>
</dbReference>
<dbReference type="PANTHER" id="PTHR30146">
    <property type="entry name" value="LACI-RELATED TRANSCRIPTIONAL REPRESSOR"/>
    <property type="match status" value="1"/>
</dbReference>
<keyword evidence="6" id="KW-1185">Reference proteome</keyword>
<dbReference type="CDD" id="cd06267">
    <property type="entry name" value="PBP1_LacI_sugar_binding-like"/>
    <property type="match status" value="1"/>
</dbReference>
<dbReference type="Pfam" id="PF13377">
    <property type="entry name" value="Peripla_BP_3"/>
    <property type="match status" value="1"/>
</dbReference>
<proteinExistence type="predicted"/>
<keyword evidence="1" id="KW-0805">Transcription regulation</keyword>
<dbReference type="PROSITE" id="PS00356">
    <property type="entry name" value="HTH_LACI_1"/>
    <property type="match status" value="1"/>
</dbReference>
<evidence type="ECO:0000313" key="6">
    <source>
        <dbReference type="Proteomes" id="UP000219612"/>
    </source>
</evidence>
<dbReference type="InterPro" id="IPR028082">
    <property type="entry name" value="Peripla_BP_I"/>
</dbReference>
<dbReference type="InterPro" id="IPR010982">
    <property type="entry name" value="Lambda_DNA-bd_dom_sf"/>
</dbReference>
<dbReference type="Gene3D" id="3.40.50.2300">
    <property type="match status" value="2"/>
</dbReference>
<dbReference type="SUPFAM" id="SSF53822">
    <property type="entry name" value="Periplasmic binding protein-like I"/>
    <property type="match status" value="1"/>
</dbReference>
<dbReference type="GO" id="GO:0000976">
    <property type="term" value="F:transcription cis-regulatory region binding"/>
    <property type="evidence" value="ECO:0007669"/>
    <property type="project" value="TreeGrafter"/>
</dbReference>
<keyword evidence="2 5" id="KW-0238">DNA-binding</keyword>
<feature type="domain" description="HTH lacI-type" evidence="4">
    <location>
        <begin position="8"/>
        <end position="62"/>
    </location>
</feature>
<keyword evidence="3" id="KW-0804">Transcription</keyword>
<accession>A0A285K9Z7</accession>
<evidence type="ECO:0000256" key="2">
    <source>
        <dbReference type="ARBA" id="ARBA00023125"/>
    </source>
</evidence>
<dbReference type="SUPFAM" id="SSF47413">
    <property type="entry name" value="lambda repressor-like DNA-binding domains"/>
    <property type="match status" value="1"/>
</dbReference>
<name>A0A285K9Z7_9ACTN</name>
<reference evidence="5 6" key="1">
    <citation type="submission" date="2017-09" db="EMBL/GenBank/DDBJ databases">
        <authorList>
            <person name="Ehlers B."/>
            <person name="Leendertz F.H."/>
        </authorList>
    </citation>
    <scope>NUCLEOTIDE SEQUENCE [LARGE SCALE GENOMIC DNA]</scope>
    <source>
        <strain evidence="5 6">CGMCC 4.6857</strain>
    </source>
</reference>
<dbReference type="Proteomes" id="UP000219612">
    <property type="component" value="Unassembled WGS sequence"/>
</dbReference>
<sequence length="345" mass="36980">MRAVGNRPTIADIAKRVGVSPGAVSFALNGRPGVSEQTRARILEVAREMNWRPHRAARALGGAQAGVVGLVLARDPRTLGSEQFYTQILYGMQDMLSAHSSAVQMQLVRDTTAEISLYRHWASEHRVDGLVLVDLQLDDPRIAVVRELGLPAVTLGLPGEPGQLPSVWADDAEAMTTIVDYLAALDHRRIAHVAGPPVYQHTARRAAALRAQVTERGLHAGESVPTDFSDAQGAAATRALLSRAERPTAIVYDSDLMAAAGLGVALEMGIEVPRQLSIVSFDDSVLTRIVHPALTCLSRDTHALGAQVATTLLEAIADASFRESVRTETPHLVVRGSTARPLSSR</sequence>
<evidence type="ECO:0000259" key="4">
    <source>
        <dbReference type="PROSITE" id="PS50932"/>
    </source>
</evidence>
<dbReference type="EMBL" id="OBDY01000034">
    <property type="protein sequence ID" value="SNY68777.1"/>
    <property type="molecule type" value="Genomic_DNA"/>
</dbReference>
<dbReference type="InterPro" id="IPR046335">
    <property type="entry name" value="LacI/GalR-like_sensor"/>
</dbReference>
<dbReference type="AlphaFoldDB" id="A0A285K9Z7"/>
<dbReference type="PANTHER" id="PTHR30146:SF155">
    <property type="entry name" value="ALANINE RACEMASE"/>
    <property type="match status" value="1"/>
</dbReference>
<evidence type="ECO:0000256" key="3">
    <source>
        <dbReference type="ARBA" id="ARBA00023163"/>
    </source>
</evidence>
<dbReference type="CDD" id="cd01392">
    <property type="entry name" value="HTH_LacI"/>
    <property type="match status" value="1"/>
</dbReference>
<protein>
    <submittedName>
        <fullName evidence="5">DNA-binding transcriptional regulator, LacI/PurR family</fullName>
    </submittedName>
</protein>
<dbReference type="PROSITE" id="PS50932">
    <property type="entry name" value="HTH_LACI_2"/>
    <property type="match status" value="1"/>
</dbReference>
<dbReference type="Pfam" id="PF00356">
    <property type="entry name" value="LacI"/>
    <property type="match status" value="1"/>
</dbReference>
<gene>
    <name evidence="5" type="ORF">SAMN05421748_13415</name>
</gene>
<evidence type="ECO:0000313" key="5">
    <source>
        <dbReference type="EMBL" id="SNY68777.1"/>
    </source>
</evidence>
<evidence type="ECO:0000256" key="1">
    <source>
        <dbReference type="ARBA" id="ARBA00023015"/>
    </source>
</evidence>
<dbReference type="SMART" id="SM00354">
    <property type="entry name" value="HTH_LACI"/>
    <property type="match status" value="1"/>
</dbReference>